<dbReference type="Pfam" id="PF00756">
    <property type="entry name" value="Esterase"/>
    <property type="match status" value="1"/>
</dbReference>
<dbReference type="InterPro" id="IPR000801">
    <property type="entry name" value="Esterase-like"/>
</dbReference>
<evidence type="ECO:0000256" key="1">
    <source>
        <dbReference type="ARBA" id="ARBA00005622"/>
    </source>
</evidence>
<reference evidence="4" key="1">
    <citation type="journal article" date="2023" name="Mol. Phylogenet. Evol.">
        <title>Genome-scale phylogeny and comparative genomics of the fungal order Sordariales.</title>
        <authorList>
            <person name="Hensen N."/>
            <person name="Bonometti L."/>
            <person name="Westerberg I."/>
            <person name="Brannstrom I.O."/>
            <person name="Guillou S."/>
            <person name="Cros-Aarteil S."/>
            <person name="Calhoun S."/>
            <person name="Haridas S."/>
            <person name="Kuo A."/>
            <person name="Mondo S."/>
            <person name="Pangilinan J."/>
            <person name="Riley R."/>
            <person name="LaButti K."/>
            <person name="Andreopoulos B."/>
            <person name="Lipzen A."/>
            <person name="Chen C."/>
            <person name="Yan M."/>
            <person name="Daum C."/>
            <person name="Ng V."/>
            <person name="Clum A."/>
            <person name="Steindorff A."/>
            <person name="Ohm R.A."/>
            <person name="Martin F."/>
            <person name="Silar P."/>
            <person name="Natvig D.O."/>
            <person name="Lalanne C."/>
            <person name="Gautier V."/>
            <person name="Ament-Velasquez S.L."/>
            <person name="Kruys A."/>
            <person name="Hutchinson M.I."/>
            <person name="Powell A.J."/>
            <person name="Barry K."/>
            <person name="Miller A.N."/>
            <person name="Grigoriev I.V."/>
            <person name="Debuchy R."/>
            <person name="Gladieux P."/>
            <person name="Hiltunen Thoren M."/>
            <person name="Johannesson H."/>
        </authorList>
    </citation>
    <scope>NUCLEOTIDE SEQUENCE</scope>
    <source>
        <strain evidence="4">PSN293</strain>
    </source>
</reference>
<name>A0AAN6Y6K0_9PEZI</name>
<dbReference type="Proteomes" id="UP001301769">
    <property type="component" value="Unassembled WGS sequence"/>
</dbReference>
<keyword evidence="5" id="KW-1185">Reference proteome</keyword>
<dbReference type="PANTHER" id="PTHR40841">
    <property type="entry name" value="SIDEROPHORE TRIACETYLFUSARININE C ESTERASE"/>
    <property type="match status" value="1"/>
</dbReference>
<dbReference type="SUPFAM" id="SSF53474">
    <property type="entry name" value="alpha/beta-Hydrolases"/>
    <property type="match status" value="1"/>
</dbReference>
<dbReference type="Gene3D" id="3.40.50.1820">
    <property type="entry name" value="alpha/beta hydrolase"/>
    <property type="match status" value="1"/>
</dbReference>
<protein>
    <submittedName>
        <fullName evidence="4">Alpha/Beta hydrolase protein</fullName>
    </submittedName>
</protein>
<organism evidence="4 5">
    <name type="scientific">Rhypophila decipiens</name>
    <dbReference type="NCBI Taxonomy" id="261697"/>
    <lineage>
        <taxon>Eukaryota</taxon>
        <taxon>Fungi</taxon>
        <taxon>Dikarya</taxon>
        <taxon>Ascomycota</taxon>
        <taxon>Pezizomycotina</taxon>
        <taxon>Sordariomycetes</taxon>
        <taxon>Sordariomycetidae</taxon>
        <taxon>Sordariales</taxon>
        <taxon>Naviculisporaceae</taxon>
        <taxon>Rhypophila</taxon>
    </lineage>
</organism>
<dbReference type="EMBL" id="MU858131">
    <property type="protein sequence ID" value="KAK4212225.1"/>
    <property type="molecule type" value="Genomic_DNA"/>
</dbReference>
<evidence type="ECO:0000313" key="4">
    <source>
        <dbReference type="EMBL" id="KAK4212225.1"/>
    </source>
</evidence>
<dbReference type="InterPro" id="IPR029058">
    <property type="entry name" value="AB_hydrolase_fold"/>
</dbReference>
<feature type="region of interest" description="Disordered" evidence="3">
    <location>
        <begin position="231"/>
        <end position="250"/>
    </location>
</feature>
<comment type="caution">
    <text evidence="4">The sequence shown here is derived from an EMBL/GenBank/DDBJ whole genome shotgun (WGS) entry which is preliminary data.</text>
</comment>
<dbReference type="AlphaFoldDB" id="A0AAN6Y6K0"/>
<reference evidence="4" key="2">
    <citation type="submission" date="2023-05" db="EMBL/GenBank/DDBJ databases">
        <authorList>
            <consortium name="Lawrence Berkeley National Laboratory"/>
            <person name="Steindorff A."/>
            <person name="Hensen N."/>
            <person name="Bonometti L."/>
            <person name="Westerberg I."/>
            <person name="Brannstrom I.O."/>
            <person name="Guillou S."/>
            <person name="Cros-Aarteil S."/>
            <person name="Calhoun S."/>
            <person name="Haridas S."/>
            <person name="Kuo A."/>
            <person name="Mondo S."/>
            <person name="Pangilinan J."/>
            <person name="Riley R."/>
            <person name="Labutti K."/>
            <person name="Andreopoulos B."/>
            <person name="Lipzen A."/>
            <person name="Chen C."/>
            <person name="Yanf M."/>
            <person name="Daum C."/>
            <person name="Ng V."/>
            <person name="Clum A."/>
            <person name="Ohm R."/>
            <person name="Martin F."/>
            <person name="Silar P."/>
            <person name="Natvig D."/>
            <person name="Lalanne C."/>
            <person name="Gautier V."/>
            <person name="Ament-Velasquez S.L."/>
            <person name="Kruys A."/>
            <person name="Hutchinson M.I."/>
            <person name="Powell A.J."/>
            <person name="Barry K."/>
            <person name="Miller A.N."/>
            <person name="Grigoriev I.V."/>
            <person name="Debuchy R."/>
            <person name="Gladieux P."/>
            <person name="Thoren M.H."/>
            <person name="Johannesson H."/>
        </authorList>
    </citation>
    <scope>NUCLEOTIDE SEQUENCE</scope>
    <source>
        <strain evidence="4">PSN293</strain>
    </source>
</reference>
<evidence type="ECO:0000256" key="2">
    <source>
        <dbReference type="ARBA" id="ARBA00022801"/>
    </source>
</evidence>
<comment type="similarity">
    <text evidence="1">Belongs to the esterase D family.</text>
</comment>
<evidence type="ECO:0000256" key="3">
    <source>
        <dbReference type="SAM" id="MobiDB-lite"/>
    </source>
</evidence>
<keyword evidence="2 4" id="KW-0378">Hydrolase</keyword>
<dbReference type="GO" id="GO:0016788">
    <property type="term" value="F:hydrolase activity, acting on ester bonds"/>
    <property type="evidence" value="ECO:0007669"/>
    <property type="project" value="TreeGrafter"/>
</dbReference>
<evidence type="ECO:0000313" key="5">
    <source>
        <dbReference type="Proteomes" id="UP001301769"/>
    </source>
</evidence>
<gene>
    <name evidence="4" type="ORF">QBC37DRAFT_425267</name>
</gene>
<sequence>MASLSNWTFTAFPPLPATLLPNVAIYNATNNYLNLTYQITLSFPFEWGGPTISDLPSNLSSSYTLTWYVTDGNALALTAAENLHRRKPVESTQPDTLVVSIGYPFTDRVYDLSRRGYDFRPPYPTDLLGPEPLGTPPSGADEFIDFISGTLRPWVQNNVFPSTASINFTRDALYGHSFGGLFVIYALTQSPSLFDTYVAASPGLWLYNNSIFSTVSQKLGAPFLPGTIMPPISSSNSTSPPDPASPEKSKPAVFIAYGSTEQFPKRRRSWTDAQFWQTRNFLNPLKMTDQAHDMCDLLVSSGKFRDVVLKEYDDQDHATVAASALGDGIVYFEDW</sequence>
<proteinExistence type="inferred from homology"/>
<dbReference type="PANTHER" id="PTHR40841:SF2">
    <property type="entry name" value="SIDEROPHORE-DEGRADING ESTERASE (EUROFUNG)"/>
    <property type="match status" value="1"/>
</dbReference>
<dbReference type="InterPro" id="IPR052558">
    <property type="entry name" value="Siderophore_Hydrolase_D"/>
</dbReference>
<accession>A0AAN6Y6K0</accession>